<accession>A0AAE4YV43</accession>
<evidence type="ECO:0000313" key="2">
    <source>
        <dbReference type="EMBL" id="NEI51800.1"/>
    </source>
</evidence>
<keyword evidence="1" id="KW-0812">Transmembrane</keyword>
<organism evidence="2 3">
    <name type="scientific">Rhizobium ruizarguesonis</name>
    <dbReference type="NCBI Taxonomy" id="2081791"/>
    <lineage>
        <taxon>Bacteria</taxon>
        <taxon>Pseudomonadati</taxon>
        <taxon>Pseudomonadota</taxon>
        <taxon>Alphaproteobacteria</taxon>
        <taxon>Hyphomicrobiales</taxon>
        <taxon>Rhizobiaceae</taxon>
        <taxon>Rhizobium/Agrobacterium group</taxon>
        <taxon>Rhizobium</taxon>
    </lineage>
</organism>
<proteinExistence type="predicted"/>
<comment type="caution">
    <text evidence="2">The sequence shown here is derived from an EMBL/GenBank/DDBJ whole genome shotgun (WGS) entry which is preliminary data.</text>
</comment>
<reference evidence="2 3" key="1">
    <citation type="submission" date="2019-12" db="EMBL/GenBank/DDBJ databases">
        <title>Rhizobium genotypes associated with high levels of biological nitrogen fixation by grain legumes in a temperate-maritime cropping system.</title>
        <authorList>
            <person name="Maluk M."/>
            <person name="Francesc Ferrando Molina F."/>
            <person name="Lopez Del Egido L."/>
            <person name="Lafos M."/>
            <person name="Langarica-Fuentes A."/>
            <person name="Gebre Yohannes G."/>
            <person name="Young M.W."/>
            <person name="Martin P."/>
            <person name="Gantlett R."/>
            <person name="Kenicer G."/>
            <person name="Hawes C."/>
            <person name="Begg G.S."/>
            <person name="Quilliam R.S."/>
            <person name="Squire G.R."/>
            <person name="Poole P.S."/>
            <person name="Young P.W."/>
            <person name="Iannetta P.M."/>
            <person name="James E.K."/>
        </authorList>
    </citation>
    <scope>NUCLEOTIDE SEQUENCE [LARGE SCALE GENOMIC DNA]</scope>
    <source>
        <strain evidence="2 3">JHI985</strain>
    </source>
</reference>
<evidence type="ECO:0000313" key="3">
    <source>
        <dbReference type="Proteomes" id="UP000661163"/>
    </source>
</evidence>
<evidence type="ECO:0000256" key="1">
    <source>
        <dbReference type="SAM" id="Phobius"/>
    </source>
</evidence>
<sequence length="59" mass="5972">MTTDISQCGVVELTRAEASKTSGGIAPVVAVGAAAALGACLGIVLTYGMSFLLNLRKHH</sequence>
<dbReference type="NCBIfam" id="TIGR03949">
    <property type="entry name" value="bact_IIb_cerein"/>
    <property type="match status" value="1"/>
</dbReference>
<keyword evidence="1" id="KW-1133">Transmembrane helix</keyword>
<dbReference type="EMBL" id="WUFC01000031">
    <property type="protein sequence ID" value="NEI51800.1"/>
    <property type="molecule type" value="Genomic_DNA"/>
</dbReference>
<protein>
    <submittedName>
        <fullName evidence="2">Class IIb bacteriocin, lactobin A/cerein 7B family</fullName>
    </submittedName>
</protein>
<dbReference type="InterPro" id="IPR023991">
    <property type="entry name" value="Bacteriocin_IIb_lactobn/cerein"/>
</dbReference>
<dbReference type="RefSeq" id="WP_157635852.1">
    <property type="nucleotide sequence ID" value="NZ_WUFC01000031.1"/>
</dbReference>
<name>A0AAE4YV43_9HYPH</name>
<feature type="transmembrane region" description="Helical" evidence="1">
    <location>
        <begin position="25"/>
        <end position="53"/>
    </location>
</feature>
<dbReference type="AlphaFoldDB" id="A0AAE4YV43"/>
<keyword evidence="1" id="KW-0472">Membrane</keyword>
<dbReference type="Proteomes" id="UP000661163">
    <property type="component" value="Unassembled WGS sequence"/>
</dbReference>
<gene>
    <name evidence="2" type="ORF">GR217_29580</name>
</gene>